<dbReference type="AlphaFoldDB" id="A0AAV4R9Z2"/>
<keyword evidence="1" id="KW-0694">RNA-binding</keyword>
<dbReference type="PANTHER" id="PTHR11207:SF0">
    <property type="entry name" value="RIBONUCLEASE 3"/>
    <property type="match status" value="1"/>
</dbReference>
<evidence type="ECO:0000313" key="3">
    <source>
        <dbReference type="EMBL" id="GIY18763.1"/>
    </source>
</evidence>
<dbReference type="PANTHER" id="PTHR11207">
    <property type="entry name" value="RIBONUCLEASE III"/>
    <property type="match status" value="1"/>
</dbReference>
<organism evidence="3 4">
    <name type="scientific">Caerostris extrusa</name>
    <name type="common">Bark spider</name>
    <name type="synonym">Caerostris bankana</name>
    <dbReference type="NCBI Taxonomy" id="172846"/>
    <lineage>
        <taxon>Eukaryota</taxon>
        <taxon>Metazoa</taxon>
        <taxon>Ecdysozoa</taxon>
        <taxon>Arthropoda</taxon>
        <taxon>Chelicerata</taxon>
        <taxon>Arachnida</taxon>
        <taxon>Araneae</taxon>
        <taxon>Araneomorphae</taxon>
        <taxon>Entelegynae</taxon>
        <taxon>Araneoidea</taxon>
        <taxon>Araneidae</taxon>
        <taxon>Caerostris</taxon>
    </lineage>
</organism>
<dbReference type="GO" id="GO:0004525">
    <property type="term" value="F:ribonuclease III activity"/>
    <property type="evidence" value="ECO:0007669"/>
    <property type="project" value="InterPro"/>
</dbReference>
<dbReference type="SUPFAM" id="SSF69065">
    <property type="entry name" value="RNase III domain-like"/>
    <property type="match status" value="2"/>
</dbReference>
<dbReference type="GO" id="GO:0003725">
    <property type="term" value="F:double-stranded RNA binding"/>
    <property type="evidence" value="ECO:0007669"/>
    <property type="project" value="TreeGrafter"/>
</dbReference>
<gene>
    <name evidence="3" type="primary">DROSHA</name>
    <name evidence="3" type="ORF">CEXT_576761</name>
</gene>
<name>A0AAV4R9Z2_CAEEX</name>
<dbReference type="Pfam" id="PF00636">
    <property type="entry name" value="Ribonuclease_3"/>
    <property type="match status" value="1"/>
</dbReference>
<evidence type="ECO:0000313" key="4">
    <source>
        <dbReference type="Proteomes" id="UP001054945"/>
    </source>
</evidence>
<evidence type="ECO:0000259" key="2">
    <source>
        <dbReference type="PROSITE" id="PS50142"/>
    </source>
</evidence>
<dbReference type="GO" id="GO:0006396">
    <property type="term" value="P:RNA processing"/>
    <property type="evidence" value="ECO:0007669"/>
    <property type="project" value="InterPro"/>
</dbReference>
<dbReference type="Gene3D" id="1.10.1520.10">
    <property type="entry name" value="Ribonuclease III domain"/>
    <property type="match status" value="2"/>
</dbReference>
<dbReference type="InterPro" id="IPR036389">
    <property type="entry name" value="RNase_III_sf"/>
</dbReference>
<accession>A0AAV4R9Z2</accession>
<proteinExistence type="predicted"/>
<dbReference type="InterPro" id="IPR000999">
    <property type="entry name" value="RNase_III_dom"/>
</dbReference>
<evidence type="ECO:0000256" key="1">
    <source>
        <dbReference type="ARBA" id="ARBA00022884"/>
    </source>
</evidence>
<dbReference type="PROSITE" id="PS50142">
    <property type="entry name" value="RNASE_3_2"/>
    <property type="match status" value="2"/>
</dbReference>
<protein>
    <submittedName>
        <fullName evidence="3">Ribonuclease 3</fullName>
    </submittedName>
</protein>
<dbReference type="SMART" id="SM00535">
    <property type="entry name" value="RIBOc"/>
    <property type="match status" value="2"/>
</dbReference>
<keyword evidence="4" id="KW-1185">Reference proteome</keyword>
<dbReference type="GO" id="GO:0010468">
    <property type="term" value="P:regulation of gene expression"/>
    <property type="evidence" value="ECO:0007669"/>
    <property type="project" value="TreeGrafter"/>
</dbReference>
<dbReference type="EMBL" id="BPLR01007671">
    <property type="protein sequence ID" value="GIY18763.1"/>
    <property type="molecule type" value="Genomic_DNA"/>
</dbReference>
<dbReference type="Proteomes" id="UP001054945">
    <property type="component" value="Unassembled WGS sequence"/>
</dbReference>
<dbReference type="CDD" id="cd00593">
    <property type="entry name" value="RIBOc"/>
    <property type="match status" value="2"/>
</dbReference>
<comment type="caution">
    <text evidence="3">The sequence shown here is derived from an EMBL/GenBank/DDBJ whole genome shotgun (WGS) entry which is preliminary data.</text>
</comment>
<feature type="domain" description="RNase III" evidence="2">
    <location>
        <begin position="231"/>
        <end position="310"/>
    </location>
</feature>
<reference evidence="3 4" key="1">
    <citation type="submission" date="2021-06" db="EMBL/GenBank/DDBJ databases">
        <title>Caerostris extrusa draft genome.</title>
        <authorList>
            <person name="Kono N."/>
            <person name="Arakawa K."/>
        </authorList>
    </citation>
    <scope>NUCLEOTIDE SEQUENCE [LARGE SCALE GENOMIC DNA]</scope>
</reference>
<dbReference type="Pfam" id="PF14622">
    <property type="entry name" value="Ribonucleas_3_3"/>
    <property type="match status" value="1"/>
</dbReference>
<dbReference type="PROSITE" id="PS00517">
    <property type="entry name" value="RNASE_3_1"/>
    <property type="match status" value="1"/>
</dbReference>
<sequence length="352" mass="40744">MSDVVQHAMLLPVLVCHLRFHDSLNILEENTGYKFLDRFLLQLALTHPSYRENFGTNPDHARNSLTNCGLRQPQYGDRRIHYMNTRKRGINTLINIMSRFGSQQEATSNINHNERLEFLGDAVVEFLSSIHLFYMFPDLEEGGLATYRAAIVQNQHLAVLSKKLQLEKFMLYAHGSDLCHDLELRHAMANCFEALMGATRSVENYPLHPLQEQEPNGDRRWIESVPLLQKIHKFEEQIGIEFTHIRLLARALTHRSLGYNNLTLGSNQRLEFLGDTVLQLVASEYLYKFFPQHHEGHLSLLRSSLVNNRTQAVVYKADLLEAFLGALYVDKDLGYCRKFCEVCFFQDYRILS</sequence>
<feature type="domain" description="RNase III" evidence="2">
    <location>
        <begin position="24"/>
        <end position="198"/>
    </location>
</feature>